<organism evidence="2 3">
    <name type="scientific">Larinioides sclopetarius</name>
    <dbReference type="NCBI Taxonomy" id="280406"/>
    <lineage>
        <taxon>Eukaryota</taxon>
        <taxon>Metazoa</taxon>
        <taxon>Ecdysozoa</taxon>
        <taxon>Arthropoda</taxon>
        <taxon>Chelicerata</taxon>
        <taxon>Arachnida</taxon>
        <taxon>Araneae</taxon>
        <taxon>Araneomorphae</taxon>
        <taxon>Entelegynae</taxon>
        <taxon>Araneoidea</taxon>
        <taxon>Araneidae</taxon>
        <taxon>Larinioides</taxon>
    </lineage>
</organism>
<sequence length="85" mass="10158">MQTTDMTKEIEVKKAASKPSDPLVDFVNMQRAERIANETFDQPWKHNRRRQPKALQWKNCRSTDKKYPDFQPQHFFKNTRASGYN</sequence>
<dbReference type="Proteomes" id="UP001497382">
    <property type="component" value="Unassembled WGS sequence"/>
</dbReference>
<evidence type="ECO:0000313" key="2">
    <source>
        <dbReference type="EMBL" id="CAL1271633.1"/>
    </source>
</evidence>
<comment type="caution">
    <text evidence="2">The sequence shown here is derived from an EMBL/GenBank/DDBJ whole genome shotgun (WGS) entry which is preliminary data.</text>
</comment>
<protein>
    <submittedName>
        <fullName evidence="2">Uncharacterized protein</fullName>
    </submittedName>
</protein>
<name>A0AAV1ZJD8_9ARAC</name>
<dbReference type="AlphaFoldDB" id="A0AAV1ZJD8"/>
<proteinExistence type="predicted"/>
<gene>
    <name evidence="2" type="ORF">LARSCL_LOCUS5920</name>
</gene>
<feature type="region of interest" description="Disordered" evidence="1">
    <location>
        <begin position="38"/>
        <end position="59"/>
    </location>
</feature>
<dbReference type="EMBL" id="CAXIEN010000055">
    <property type="protein sequence ID" value="CAL1271633.1"/>
    <property type="molecule type" value="Genomic_DNA"/>
</dbReference>
<keyword evidence="3" id="KW-1185">Reference proteome</keyword>
<accession>A0AAV1ZJD8</accession>
<reference evidence="2 3" key="1">
    <citation type="submission" date="2024-04" db="EMBL/GenBank/DDBJ databases">
        <authorList>
            <person name="Rising A."/>
            <person name="Reimegard J."/>
            <person name="Sonavane S."/>
            <person name="Akerstrom W."/>
            <person name="Nylinder S."/>
            <person name="Hedman E."/>
            <person name="Kallberg Y."/>
        </authorList>
    </citation>
    <scope>NUCLEOTIDE SEQUENCE [LARGE SCALE GENOMIC DNA]</scope>
</reference>
<evidence type="ECO:0000313" key="3">
    <source>
        <dbReference type="Proteomes" id="UP001497382"/>
    </source>
</evidence>
<evidence type="ECO:0000256" key="1">
    <source>
        <dbReference type="SAM" id="MobiDB-lite"/>
    </source>
</evidence>